<evidence type="ECO:0000313" key="3">
    <source>
        <dbReference type="Proteomes" id="UP000077755"/>
    </source>
</evidence>
<reference evidence="2" key="2">
    <citation type="submission" date="2022-03" db="EMBL/GenBank/DDBJ databases">
        <title>Draft title - Genomic analysis of global carrot germplasm unveils the trajectory of domestication and the origin of high carotenoid orange carrot.</title>
        <authorList>
            <person name="Iorizzo M."/>
            <person name="Ellison S."/>
            <person name="Senalik D."/>
            <person name="Macko-Podgorni A."/>
            <person name="Grzebelus D."/>
            <person name="Bostan H."/>
            <person name="Rolling W."/>
            <person name="Curaba J."/>
            <person name="Simon P."/>
        </authorList>
    </citation>
    <scope>NUCLEOTIDE SEQUENCE</scope>
    <source>
        <tissue evidence="2">Leaf</tissue>
    </source>
</reference>
<reference evidence="2" key="1">
    <citation type="journal article" date="2016" name="Nat. Genet.">
        <title>A high-quality carrot genome assembly provides new insights into carotenoid accumulation and asterid genome evolution.</title>
        <authorList>
            <person name="Iorizzo M."/>
            <person name="Ellison S."/>
            <person name="Senalik D."/>
            <person name="Zeng P."/>
            <person name="Satapoomin P."/>
            <person name="Huang J."/>
            <person name="Bowman M."/>
            <person name="Iovene M."/>
            <person name="Sanseverino W."/>
            <person name="Cavagnaro P."/>
            <person name="Yildiz M."/>
            <person name="Macko-Podgorni A."/>
            <person name="Moranska E."/>
            <person name="Grzebelus E."/>
            <person name="Grzebelus D."/>
            <person name="Ashrafi H."/>
            <person name="Zheng Z."/>
            <person name="Cheng S."/>
            <person name="Spooner D."/>
            <person name="Van Deynze A."/>
            <person name="Simon P."/>
        </authorList>
    </citation>
    <scope>NUCLEOTIDE SEQUENCE</scope>
    <source>
        <tissue evidence="2">Leaf</tissue>
    </source>
</reference>
<proteinExistence type="predicted"/>
<dbReference type="EMBL" id="CP093343">
    <property type="protein sequence ID" value="WOG82771.1"/>
    <property type="molecule type" value="Genomic_DNA"/>
</dbReference>
<feature type="region of interest" description="Disordered" evidence="1">
    <location>
        <begin position="263"/>
        <end position="298"/>
    </location>
</feature>
<dbReference type="AlphaFoldDB" id="A0AAF1AJR4"/>
<keyword evidence="3" id="KW-1185">Reference proteome</keyword>
<protein>
    <submittedName>
        <fullName evidence="2">Uncharacterized protein</fullName>
    </submittedName>
</protein>
<feature type="region of interest" description="Disordered" evidence="1">
    <location>
        <begin position="310"/>
        <end position="350"/>
    </location>
</feature>
<accession>A0AAF1AJR4</accession>
<feature type="compositionally biased region" description="Polar residues" evidence="1">
    <location>
        <begin position="275"/>
        <end position="298"/>
    </location>
</feature>
<organism evidence="2 3">
    <name type="scientific">Daucus carota subsp. sativus</name>
    <name type="common">Carrot</name>
    <dbReference type="NCBI Taxonomy" id="79200"/>
    <lineage>
        <taxon>Eukaryota</taxon>
        <taxon>Viridiplantae</taxon>
        <taxon>Streptophyta</taxon>
        <taxon>Embryophyta</taxon>
        <taxon>Tracheophyta</taxon>
        <taxon>Spermatophyta</taxon>
        <taxon>Magnoliopsida</taxon>
        <taxon>eudicotyledons</taxon>
        <taxon>Gunneridae</taxon>
        <taxon>Pentapetalae</taxon>
        <taxon>asterids</taxon>
        <taxon>campanulids</taxon>
        <taxon>Apiales</taxon>
        <taxon>Apiaceae</taxon>
        <taxon>Apioideae</taxon>
        <taxon>Scandiceae</taxon>
        <taxon>Daucinae</taxon>
        <taxon>Daucus</taxon>
        <taxon>Daucus sect. Daucus</taxon>
    </lineage>
</organism>
<sequence length="350" mass="39977">MGIGNNIQDDFENLLIRKNSSLPWEQKFCLLGGIPWYKVLAAKKYIYCHENVLKWDDTAGKDALFDAQERFCSMINSLPHIPPLPDPDMYIDNIDWNPEIDPGLMSELDKIYFNPDEAENSTSNEISGCNDKNKSSFDNPWESCRLEDKVDIKVLAQSWNNWSDSLDSKNATNLWEQHGHNGDVASKDKKWGSSVNKPFGWNRGLNDMRESTNYESDCVNSWNQGGLRPKLLNEKGWGDASKNTGGWNCWNYKSNELGNSGNVDSWKSGPGGTSNSGQYTDCGSNSRNSKWSTNQYNNIEKNDSRIPFGACRKREGYQENTSRRKSWKHEGADYESRQFWGKVRPQGQYN</sequence>
<name>A0AAF1AJR4_DAUCS</name>
<gene>
    <name evidence="2" type="ORF">DCAR_0101939</name>
</gene>
<dbReference type="PANTHER" id="PTHR34567:SF3">
    <property type="entry name" value="FK506-BINDING-LIKE PROTEIN"/>
    <property type="match status" value="1"/>
</dbReference>
<dbReference type="Proteomes" id="UP000077755">
    <property type="component" value="Chromosome 1"/>
</dbReference>
<dbReference type="PANTHER" id="PTHR34567">
    <property type="entry name" value="FK506-BINDING-LIKE PROTEIN"/>
    <property type="match status" value="1"/>
</dbReference>
<evidence type="ECO:0000256" key="1">
    <source>
        <dbReference type="SAM" id="MobiDB-lite"/>
    </source>
</evidence>
<evidence type="ECO:0000313" key="2">
    <source>
        <dbReference type="EMBL" id="WOG82771.1"/>
    </source>
</evidence>